<organism evidence="2">
    <name type="scientific">Lyngbya confervoides BDU141951</name>
    <dbReference type="NCBI Taxonomy" id="1574623"/>
    <lineage>
        <taxon>Bacteria</taxon>
        <taxon>Bacillati</taxon>
        <taxon>Cyanobacteriota</taxon>
        <taxon>Cyanophyceae</taxon>
        <taxon>Oscillatoriophycideae</taxon>
        <taxon>Oscillatoriales</taxon>
        <taxon>Microcoleaceae</taxon>
        <taxon>Lyngbya</taxon>
    </lineage>
</organism>
<evidence type="ECO:0000259" key="1">
    <source>
        <dbReference type="Pfam" id="PF13649"/>
    </source>
</evidence>
<dbReference type="InterPro" id="IPR029063">
    <property type="entry name" value="SAM-dependent_MTases_sf"/>
</dbReference>
<name>A0A0C1Y1L2_9CYAN</name>
<dbReference type="Pfam" id="PF13649">
    <property type="entry name" value="Methyltransf_25"/>
    <property type="match status" value="1"/>
</dbReference>
<reference evidence="2" key="2">
    <citation type="journal article" date="2015" name="Genome Announc.">
        <title>Draft Genome Sequence of Filamentous Marine Cyanobacterium Lyngbya confervoides Strain BDU141951.</title>
        <authorList>
            <person name="Chandrababunaidu M.M."/>
            <person name="Sen D."/>
            <person name="Tripathy S."/>
        </authorList>
    </citation>
    <scope>NUCLEOTIDE SEQUENCE</scope>
    <source>
        <strain evidence="2">BDU141951</strain>
    </source>
</reference>
<dbReference type="SUPFAM" id="SSF158997">
    <property type="entry name" value="Trm112p-like"/>
    <property type="match status" value="1"/>
</dbReference>
<dbReference type="Gene3D" id="3.40.50.150">
    <property type="entry name" value="Vaccinia Virus protein VP39"/>
    <property type="match status" value="1"/>
</dbReference>
<feature type="domain" description="Methyltransferase" evidence="1">
    <location>
        <begin position="81"/>
        <end position="175"/>
    </location>
</feature>
<dbReference type="InterPro" id="IPR041698">
    <property type="entry name" value="Methyltransf_25"/>
</dbReference>
<evidence type="ECO:0000313" key="2">
    <source>
        <dbReference type="EMBL" id="NEV66833.1"/>
    </source>
</evidence>
<keyword evidence="2" id="KW-0808">Transferase</keyword>
<sequence>MSQPNPRELKELYLQGQNIMALLRKNATTNGNTEEIIEVSYDLQAGSYVSALSEPSIAEHKQNYGAAIAQEMLTRCHPTSILEAGVGEATTLAEVVKNLPSETKAYGFDLCWSRLAYGKLWLDKNKIADTTLCTGSLFQIPFSTNSIDVVYTSHSIEPNGGFEQPILQELYRVAKKYLILLEPGYELASAAAKARMDSHRYCKNLVKTAENLGYSVIKHELFPLTANPLNPTAITVIQKTPISESEKDVESVLACPKTGATLQQFGEVLFSPEALCVYPIISGIPCLRAENAIVASYYPELSDLP</sequence>
<protein>
    <submittedName>
        <fullName evidence="2">Methyltransferase domain-containing protein</fullName>
    </submittedName>
</protein>
<proteinExistence type="predicted"/>
<accession>A0A0C1Y1L2</accession>
<dbReference type="Gene3D" id="2.20.25.10">
    <property type="match status" value="1"/>
</dbReference>
<comment type="caution">
    <text evidence="2">The sequence shown here is derived from an EMBL/GenBank/DDBJ whole genome shotgun (WGS) entry which is preliminary data.</text>
</comment>
<dbReference type="CDD" id="cd02440">
    <property type="entry name" value="AdoMet_MTases"/>
    <property type="match status" value="1"/>
</dbReference>
<gene>
    <name evidence="2" type="ORF">QQ91_006855</name>
</gene>
<keyword evidence="2" id="KW-0489">Methyltransferase</keyword>
<dbReference type="SUPFAM" id="SSF53335">
    <property type="entry name" value="S-adenosyl-L-methionine-dependent methyltransferases"/>
    <property type="match status" value="1"/>
</dbReference>
<reference evidence="2" key="3">
    <citation type="submission" date="2020-02" db="EMBL/GenBank/DDBJ databases">
        <authorList>
            <person name="Sarangi A.N."/>
            <person name="Ghosh S."/>
            <person name="Mukherjee M."/>
            <person name="Tripathy S."/>
        </authorList>
    </citation>
    <scope>NUCLEOTIDE SEQUENCE</scope>
    <source>
        <strain evidence="2">BDU141951</strain>
    </source>
</reference>
<reference evidence="2" key="1">
    <citation type="submission" date="2014-11" db="EMBL/GenBank/DDBJ databases">
        <authorList>
            <person name="Malar M.C."/>
            <person name="Sen D."/>
            <person name="Tripathy S."/>
        </authorList>
    </citation>
    <scope>NUCLEOTIDE SEQUENCE</scope>
    <source>
        <strain evidence="2">BDU141951</strain>
    </source>
</reference>
<dbReference type="AlphaFoldDB" id="A0A0C1Y1L2"/>
<dbReference type="GO" id="GO:0008168">
    <property type="term" value="F:methyltransferase activity"/>
    <property type="evidence" value="ECO:0007669"/>
    <property type="project" value="UniProtKB-KW"/>
</dbReference>
<dbReference type="EMBL" id="JTHE02000003">
    <property type="protein sequence ID" value="NEV66833.1"/>
    <property type="molecule type" value="Genomic_DNA"/>
</dbReference>
<dbReference type="GO" id="GO:0032259">
    <property type="term" value="P:methylation"/>
    <property type="evidence" value="ECO:0007669"/>
    <property type="project" value="UniProtKB-KW"/>
</dbReference>